<dbReference type="PANTHER" id="PTHR31475">
    <property type="entry name" value="UPF0462 PROTEIN"/>
    <property type="match status" value="1"/>
</dbReference>
<reference evidence="2 3" key="1">
    <citation type="journal article" date="2023" name="Sci. Data">
        <title>Genome assembly of the Korean intertidal mud-creeper Batillaria attramentaria.</title>
        <authorList>
            <person name="Patra A.K."/>
            <person name="Ho P.T."/>
            <person name="Jun S."/>
            <person name="Lee S.J."/>
            <person name="Kim Y."/>
            <person name="Won Y.J."/>
        </authorList>
    </citation>
    <scope>NUCLEOTIDE SEQUENCE [LARGE SCALE GENOMIC DNA]</scope>
    <source>
        <strain evidence="2">Wonlab-2016</strain>
    </source>
</reference>
<dbReference type="Proteomes" id="UP001519460">
    <property type="component" value="Unassembled WGS sequence"/>
</dbReference>
<evidence type="ECO:0000313" key="3">
    <source>
        <dbReference type="Proteomes" id="UP001519460"/>
    </source>
</evidence>
<evidence type="ECO:0000256" key="1">
    <source>
        <dbReference type="ARBA" id="ARBA00038085"/>
    </source>
</evidence>
<accession>A0ABD0KSE2</accession>
<dbReference type="PANTHER" id="PTHR31475:SF5">
    <property type="entry name" value="UPF0462 PROTEIN C4ORF33 HOMOLOG"/>
    <property type="match status" value="1"/>
</dbReference>
<sequence>MAAATITVLNSRDAGEFAIKTTWDNSPVNHDAVRITLSADPKGCRIDVVAPFFDSPPAPSVPAGQPCPELWEYEVVETFFLNDREQYLEVELCPHGQHLVLLLNGRRKMVQDELPLEFKSQVVGSEWHGSAVVPFSYLPPNVAKFNAFAIHGAGEGRVYEALFPALQQHSSPDFHRLEYFQPINLGLVSSSLTSSVPSELWNKYPPVV</sequence>
<evidence type="ECO:0000313" key="2">
    <source>
        <dbReference type="EMBL" id="KAK7489883.1"/>
    </source>
</evidence>
<dbReference type="AlphaFoldDB" id="A0ABD0KSE2"/>
<gene>
    <name evidence="2" type="ORF">BaRGS_00018905</name>
</gene>
<dbReference type="EMBL" id="JACVVK020000133">
    <property type="protein sequence ID" value="KAK7489883.1"/>
    <property type="molecule type" value="Genomic_DNA"/>
</dbReference>
<proteinExistence type="inferred from homology"/>
<organism evidence="2 3">
    <name type="scientific">Batillaria attramentaria</name>
    <dbReference type="NCBI Taxonomy" id="370345"/>
    <lineage>
        <taxon>Eukaryota</taxon>
        <taxon>Metazoa</taxon>
        <taxon>Spiralia</taxon>
        <taxon>Lophotrochozoa</taxon>
        <taxon>Mollusca</taxon>
        <taxon>Gastropoda</taxon>
        <taxon>Caenogastropoda</taxon>
        <taxon>Sorbeoconcha</taxon>
        <taxon>Cerithioidea</taxon>
        <taxon>Batillariidae</taxon>
        <taxon>Batillaria</taxon>
    </lineage>
</organism>
<comment type="similarity">
    <text evidence="1">Belongs to the UPF0462 family.</text>
</comment>
<comment type="caution">
    <text evidence="2">The sequence shown here is derived from an EMBL/GenBank/DDBJ whole genome shotgun (WGS) entry which is preliminary data.</text>
</comment>
<name>A0ABD0KSE2_9CAEN</name>
<keyword evidence="3" id="KW-1185">Reference proteome</keyword>
<protein>
    <submittedName>
        <fullName evidence="2">Uncharacterized protein</fullName>
    </submittedName>
</protein>
<dbReference type="Gene3D" id="2.60.40.1190">
    <property type="match status" value="1"/>
</dbReference>